<evidence type="ECO:0000313" key="1">
    <source>
        <dbReference type="EMBL" id="KAK6751615.1"/>
    </source>
</evidence>
<comment type="caution">
    <text evidence="1">The sequence shown here is derived from an EMBL/GenBank/DDBJ whole genome shotgun (WGS) entry which is preliminary data.</text>
</comment>
<gene>
    <name evidence="1" type="primary">Necator_chrIV.g16482</name>
    <name evidence="1" type="ORF">RB195_003185</name>
</gene>
<organism evidence="1 2">
    <name type="scientific">Necator americanus</name>
    <name type="common">Human hookworm</name>
    <dbReference type="NCBI Taxonomy" id="51031"/>
    <lineage>
        <taxon>Eukaryota</taxon>
        <taxon>Metazoa</taxon>
        <taxon>Ecdysozoa</taxon>
        <taxon>Nematoda</taxon>
        <taxon>Chromadorea</taxon>
        <taxon>Rhabditida</taxon>
        <taxon>Rhabditina</taxon>
        <taxon>Rhabditomorpha</taxon>
        <taxon>Strongyloidea</taxon>
        <taxon>Ancylostomatidae</taxon>
        <taxon>Bunostominae</taxon>
        <taxon>Necator</taxon>
    </lineage>
</organism>
<accession>A0ABR1DMQ8</accession>
<sequence length="165" mass="18853">MLRERCKPYTFPSRVTQDCHIMRKDVQNMAKEHNMKDYICVQLAALQKTHIRDRPVTISGGYTIYADEKRRVIEVWQQYLEPLQLASLVFKALFDSLLLDAFRADGIPGKSVRLINDIDRRTTAAECATSFKVVTGLKEGAVAGPFLFNFAIEENMGRTVNPREL</sequence>
<protein>
    <recommendedName>
        <fullName evidence="3">Reverse transcriptase domain-containing protein</fullName>
    </recommendedName>
</protein>
<dbReference type="EMBL" id="JAVFWL010000004">
    <property type="protein sequence ID" value="KAK6751615.1"/>
    <property type="molecule type" value="Genomic_DNA"/>
</dbReference>
<evidence type="ECO:0008006" key="3">
    <source>
        <dbReference type="Google" id="ProtNLM"/>
    </source>
</evidence>
<proteinExistence type="predicted"/>
<name>A0ABR1DMQ8_NECAM</name>
<keyword evidence="2" id="KW-1185">Reference proteome</keyword>
<dbReference type="Proteomes" id="UP001303046">
    <property type="component" value="Unassembled WGS sequence"/>
</dbReference>
<evidence type="ECO:0000313" key="2">
    <source>
        <dbReference type="Proteomes" id="UP001303046"/>
    </source>
</evidence>
<reference evidence="1 2" key="1">
    <citation type="submission" date="2023-08" db="EMBL/GenBank/DDBJ databases">
        <title>A Necator americanus chromosomal reference genome.</title>
        <authorList>
            <person name="Ilik V."/>
            <person name="Petrzelkova K.J."/>
            <person name="Pardy F."/>
            <person name="Fuh T."/>
            <person name="Niatou-Singa F.S."/>
            <person name="Gouil Q."/>
            <person name="Baker L."/>
            <person name="Ritchie M.E."/>
            <person name="Jex A.R."/>
            <person name="Gazzola D."/>
            <person name="Li H."/>
            <person name="Toshio Fujiwara R."/>
            <person name="Zhan B."/>
            <person name="Aroian R.V."/>
            <person name="Pafco B."/>
            <person name="Schwarz E.M."/>
        </authorList>
    </citation>
    <scope>NUCLEOTIDE SEQUENCE [LARGE SCALE GENOMIC DNA]</scope>
    <source>
        <strain evidence="1 2">Aroian</strain>
        <tissue evidence="1">Whole animal</tissue>
    </source>
</reference>